<evidence type="ECO:0000313" key="1">
    <source>
        <dbReference type="EMBL" id="ADP75050.1"/>
    </source>
</evidence>
<name>A0A7U3YGA5_GEOS0</name>
<protein>
    <submittedName>
        <fullName evidence="1">Uncharacterized protein</fullName>
    </submittedName>
</protein>
<reference evidence="1" key="1">
    <citation type="submission" date="2010-10" db="EMBL/GenBank/DDBJ databases">
        <title>Complete sequence of chromosome of Geobacillus sp. Y4.1MC1.</title>
        <authorList>
            <consortium name="US DOE Joint Genome Institute"/>
            <person name="Lucas S."/>
            <person name="Copeland A."/>
            <person name="Lapidus A."/>
            <person name="Cheng J.-F."/>
            <person name="Bruce D."/>
            <person name="Goodwin L."/>
            <person name="Pitluck S."/>
            <person name="Chertkov O."/>
            <person name="Zhang X."/>
            <person name="Detter J.C."/>
            <person name="Han C."/>
            <person name="Tapia R."/>
            <person name="Land M."/>
            <person name="Hauser L."/>
            <person name="Jeffries C."/>
            <person name="Kyrpides N."/>
            <person name="Ivanova N."/>
            <person name="Ovchinnikova G."/>
            <person name="Brumm P."/>
            <person name="Mead D."/>
            <person name="Woyke T."/>
        </authorList>
    </citation>
    <scope>NUCLEOTIDE SEQUENCE [LARGE SCALE GENOMIC DNA]</scope>
    <source>
        <strain evidence="1">Y4.1MC1</strain>
    </source>
</reference>
<accession>A0A7U3YGA5</accession>
<proteinExistence type="predicted"/>
<dbReference type="KEGG" id="gmc:GY4MC1_2323"/>
<gene>
    <name evidence="1" type="ORF">GY4MC1_2323</name>
</gene>
<organism evidence="1">
    <name type="scientific">Geobacillus sp. (strain Y4.1MC1)</name>
    <dbReference type="NCBI Taxonomy" id="581103"/>
    <lineage>
        <taxon>Bacteria</taxon>
        <taxon>Bacillati</taxon>
        <taxon>Bacillota</taxon>
        <taxon>Bacilli</taxon>
        <taxon>Bacillales</taxon>
        <taxon>Anoxybacillaceae</taxon>
        <taxon>Geobacillus</taxon>
    </lineage>
</organism>
<dbReference type="EMBL" id="CP002293">
    <property type="protein sequence ID" value="ADP75050.1"/>
    <property type="molecule type" value="Genomic_DNA"/>
</dbReference>
<dbReference type="AlphaFoldDB" id="A0A7U3YGA5"/>
<sequence>MAKLRPWQRGCFLITISLLMTWIEKQAETIGWFVHSSEWKHTYSFVGYSLFMAMVWKFYRWMSPL</sequence>